<evidence type="ECO:0000313" key="3">
    <source>
        <dbReference type="EMBL" id="KAE8135210.1"/>
    </source>
</evidence>
<keyword evidence="4" id="KW-1185">Reference proteome</keyword>
<name>A0A5N6SN77_ASPPS</name>
<feature type="region of interest" description="Disordered" evidence="1">
    <location>
        <begin position="325"/>
        <end position="357"/>
    </location>
</feature>
<protein>
    <recommendedName>
        <fullName evidence="2">Ubiquitin-like domain-containing protein</fullName>
    </recommendedName>
</protein>
<gene>
    <name evidence="3" type="ORF">BDV38DRAFT_285043</name>
</gene>
<reference evidence="3 4" key="1">
    <citation type="submission" date="2019-04" db="EMBL/GenBank/DDBJ databases">
        <title>Friends and foes A comparative genomics study of 23 Aspergillus species from section Flavi.</title>
        <authorList>
            <consortium name="DOE Joint Genome Institute"/>
            <person name="Kjaerbolling I."/>
            <person name="Vesth T."/>
            <person name="Frisvad J.C."/>
            <person name="Nybo J.L."/>
            <person name="Theobald S."/>
            <person name="Kildgaard S."/>
            <person name="Isbrandt T."/>
            <person name="Kuo A."/>
            <person name="Sato A."/>
            <person name="Lyhne E.K."/>
            <person name="Kogle M.E."/>
            <person name="Wiebenga A."/>
            <person name="Kun R.S."/>
            <person name="Lubbers R.J."/>
            <person name="Makela M.R."/>
            <person name="Barry K."/>
            <person name="Chovatia M."/>
            <person name="Clum A."/>
            <person name="Daum C."/>
            <person name="Haridas S."/>
            <person name="He G."/>
            <person name="LaButti K."/>
            <person name="Lipzen A."/>
            <person name="Mondo S."/>
            <person name="Riley R."/>
            <person name="Salamov A."/>
            <person name="Simmons B.A."/>
            <person name="Magnuson J.K."/>
            <person name="Henrissat B."/>
            <person name="Mortensen U.H."/>
            <person name="Larsen T.O."/>
            <person name="Devries R.P."/>
            <person name="Grigoriev I.V."/>
            <person name="Machida M."/>
            <person name="Baker S.E."/>
            <person name="Andersen M.R."/>
        </authorList>
    </citation>
    <scope>NUCLEOTIDE SEQUENCE [LARGE SCALE GENOMIC DNA]</scope>
    <source>
        <strain evidence="3 4">CBS 117625</strain>
    </source>
</reference>
<feature type="compositionally biased region" description="Basic and acidic residues" evidence="1">
    <location>
        <begin position="335"/>
        <end position="357"/>
    </location>
</feature>
<evidence type="ECO:0000313" key="4">
    <source>
        <dbReference type="Proteomes" id="UP000325672"/>
    </source>
</evidence>
<dbReference type="OrthoDB" id="4838614at2759"/>
<sequence length="357" mass="39556">MVFCISSPNGSLSGSGGTCKNELGRLQYDEMGDMRGYSSSVSEKHFLVECFHLPNLKPFREHLAQRLSEFDRQFLDGTDFESTARENMDTRNIQAALLRSLDHHIEAELAEMQIAVPRLDLPSYHFAPLNIAKSCAGCKNCGSTSAKTRKPYHLVESVVPPQGTRDSFATQRKPNTRRVPSEIQSGAKAAEEKHEAVLQAEQMIQKENPTAGLSARKCCTTIIVEDPNGKAFIFPCDLCDTWGVSYSNIYISRGSSSLTSGNVIKQAFPGDGNALSQDIARGNYEHLSAGGSIVLPIVGENLVQPGWKLKMQMKNTQREIMETNHEDSEWANGEGSHEWEEKENEKGTHDGLKYEDV</sequence>
<dbReference type="GeneID" id="43644614"/>
<feature type="domain" description="Ubiquitin-like" evidence="2">
    <location>
        <begin position="262"/>
        <end position="315"/>
    </location>
</feature>
<dbReference type="InterPro" id="IPR054464">
    <property type="entry name" value="ULD_fung"/>
</dbReference>
<dbReference type="Pfam" id="PF22893">
    <property type="entry name" value="ULD_2"/>
    <property type="match status" value="1"/>
</dbReference>
<proteinExistence type="predicted"/>
<accession>A0A5N6SN77</accession>
<dbReference type="RefSeq" id="XP_031911273.1">
    <property type="nucleotide sequence ID" value="XM_032060404.1"/>
</dbReference>
<dbReference type="AlphaFoldDB" id="A0A5N6SN77"/>
<dbReference type="Proteomes" id="UP000325672">
    <property type="component" value="Unassembled WGS sequence"/>
</dbReference>
<organism evidence="3 4">
    <name type="scientific">Aspergillus pseudotamarii</name>
    <dbReference type="NCBI Taxonomy" id="132259"/>
    <lineage>
        <taxon>Eukaryota</taxon>
        <taxon>Fungi</taxon>
        <taxon>Dikarya</taxon>
        <taxon>Ascomycota</taxon>
        <taxon>Pezizomycotina</taxon>
        <taxon>Eurotiomycetes</taxon>
        <taxon>Eurotiomycetidae</taxon>
        <taxon>Eurotiales</taxon>
        <taxon>Aspergillaceae</taxon>
        <taxon>Aspergillus</taxon>
        <taxon>Aspergillus subgen. Circumdati</taxon>
    </lineage>
</organism>
<dbReference type="EMBL" id="ML743595">
    <property type="protein sequence ID" value="KAE8135210.1"/>
    <property type="molecule type" value="Genomic_DNA"/>
</dbReference>
<evidence type="ECO:0000259" key="2">
    <source>
        <dbReference type="Pfam" id="PF22893"/>
    </source>
</evidence>
<evidence type="ECO:0000256" key="1">
    <source>
        <dbReference type="SAM" id="MobiDB-lite"/>
    </source>
</evidence>